<dbReference type="Pfam" id="PF00126">
    <property type="entry name" value="HTH_1"/>
    <property type="match status" value="1"/>
</dbReference>
<dbReference type="InterPro" id="IPR036388">
    <property type="entry name" value="WH-like_DNA-bd_sf"/>
</dbReference>
<name>A0A5P1RCS2_9GAMM</name>
<dbReference type="RefSeq" id="WP_138986951.1">
    <property type="nucleotide sequence ID" value="NZ_CP043869.1"/>
</dbReference>
<dbReference type="PANTHER" id="PTHR30126">
    <property type="entry name" value="HTH-TYPE TRANSCRIPTIONAL REGULATOR"/>
    <property type="match status" value="1"/>
</dbReference>
<dbReference type="SUPFAM" id="SSF46785">
    <property type="entry name" value="Winged helix' DNA-binding domain"/>
    <property type="match status" value="1"/>
</dbReference>
<gene>
    <name evidence="6" type="ORF">F0U83_12160</name>
</gene>
<dbReference type="KEGG" id="ncu:F0U83_12160"/>
<keyword evidence="4" id="KW-0804">Transcription</keyword>
<dbReference type="Proteomes" id="UP000324760">
    <property type="component" value="Chromosome"/>
</dbReference>
<accession>A0A5P1RCS2</accession>
<dbReference type="PROSITE" id="PS50931">
    <property type="entry name" value="HTH_LYSR"/>
    <property type="match status" value="1"/>
</dbReference>
<sequence length="317" mass="36662">MEIRWLDDFIALARTRHFSRAAEEQNVTQPTLSRRIKLLEDEMGVTLIDRNTLPLSLTPAGEIFLSGAEQMVRIARDTKAQCREIREQEESRLRFATTQTLYLLYYRTWLMPASERYGIDIDLNLTSTSWAASDFVSALTQGQCDLVLCYWHPLINYVEEFNDPRFEHLVVCEEELVPVTALDADHQPLFMLPGTKKAPLPYISYHASSFLRPLIEHSLQQALETPHLVTINENMLSVSVKAMIKEGFGVGWLPKRLVEESLAYKRLALAGDERWHIPLQIRLYRLKNSSRTTTLELFWQKMREELESHGLIETPNS</sequence>
<protein>
    <submittedName>
        <fullName evidence="6">LysR family transcriptional regulator</fullName>
    </submittedName>
</protein>
<comment type="similarity">
    <text evidence="1">Belongs to the LysR transcriptional regulatory family.</text>
</comment>
<organism evidence="6 7">
    <name type="scientific">Neptunomonas concharum</name>
    <dbReference type="NCBI Taxonomy" id="1031538"/>
    <lineage>
        <taxon>Bacteria</taxon>
        <taxon>Pseudomonadati</taxon>
        <taxon>Pseudomonadota</taxon>
        <taxon>Gammaproteobacteria</taxon>
        <taxon>Oceanospirillales</taxon>
        <taxon>Oceanospirillaceae</taxon>
        <taxon>Neptunomonas</taxon>
    </lineage>
</organism>
<dbReference type="OrthoDB" id="6971749at2"/>
<feature type="domain" description="HTH lysR-type" evidence="5">
    <location>
        <begin position="1"/>
        <end position="58"/>
    </location>
</feature>
<evidence type="ECO:0000256" key="4">
    <source>
        <dbReference type="ARBA" id="ARBA00023163"/>
    </source>
</evidence>
<evidence type="ECO:0000256" key="3">
    <source>
        <dbReference type="ARBA" id="ARBA00023125"/>
    </source>
</evidence>
<dbReference type="GO" id="GO:0003700">
    <property type="term" value="F:DNA-binding transcription factor activity"/>
    <property type="evidence" value="ECO:0007669"/>
    <property type="project" value="InterPro"/>
</dbReference>
<evidence type="ECO:0000256" key="1">
    <source>
        <dbReference type="ARBA" id="ARBA00009437"/>
    </source>
</evidence>
<dbReference type="PANTHER" id="PTHR30126:SF2">
    <property type="entry name" value="HTH-TYPE TRANSCRIPTIONAL REGULATOR YJIE"/>
    <property type="match status" value="1"/>
</dbReference>
<evidence type="ECO:0000256" key="2">
    <source>
        <dbReference type="ARBA" id="ARBA00023015"/>
    </source>
</evidence>
<evidence type="ECO:0000259" key="5">
    <source>
        <dbReference type="PROSITE" id="PS50931"/>
    </source>
</evidence>
<dbReference type="InterPro" id="IPR036390">
    <property type="entry name" value="WH_DNA-bd_sf"/>
</dbReference>
<dbReference type="Gene3D" id="3.40.190.290">
    <property type="match status" value="1"/>
</dbReference>
<dbReference type="EMBL" id="CP043869">
    <property type="protein sequence ID" value="QEQ97407.1"/>
    <property type="molecule type" value="Genomic_DNA"/>
</dbReference>
<dbReference type="InterPro" id="IPR000847">
    <property type="entry name" value="LysR_HTH_N"/>
</dbReference>
<dbReference type="PRINTS" id="PR00039">
    <property type="entry name" value="HTHLYSR"/>
</dbReference>
<dbReference type="InterPro" id="IPR005119">
    <property type="entry name" value="LysR_subst-bd"/>
</dbReference>
<dbReference type="GO" id="GO:0000976">
    <property type="term" value="F:transcription cis-regulatory region binding"/>
    <property type="evidence" value="ECO:0007669"/>
    <property type="project" value="TreeGrafter"/>
</dbReference>
<dbReference type="AlphaFoldDB" id="A0A5P1RCS2"/>
<keyword evidence="2" id="KW-0805">Transcription regulation</keyword>
<dbReference type="CDD" id="cd05466">
    <property type="entry name" value="PBP2_LTTR_substrate"/>
    <property type="match status" value="1"/>
</dbReference>
<evidence type="ECO:0000313" key="7">
    <source>
        <dbReference type="Proteomes" id="UP000324760"/>
    </source>
</evidence>
<keyword evidence="3" id="KW-0238">DNA-binding</keyword>
<keyword evidence="7" id="KW-1185">Reference proteome</keyword>
<evidence type="ECO:0000313" key="6">
    <source>
        <dbReference type="EMBL" id="QEQ97407.1"/>
    </source>
</evidence>
<dbReference type="SUPFAM" id="SSF53850">
    <property type="entry name" value="Periplasmic binding protein-like II"/>
    <property type="match status" value="1"/>
</dbReference>
<dbReference type="Pfam" id="PF03466">
    <property type="entry name" value="LysR_substrate"/>
    <property type="match status" value="1"/>
</dbReference>
<proteinExistence type="inferred from homology"/>
<dbReference type="FunFam" id="1.10.10.10:FF:000001">
    <property type="entry name" value="LysR family transcriptional regulator"/>
    <property type="match status" value="1"/>
</dbReference>
<dbReference type="Gene3D" id="1.10.10.10">
    <property type="entry name" value="Winged helix-like DNA-binding domain superfamily/Winged helix DNA-binding domain"/>
    <property type="match status" value="1"/>
</dbReference>
<reference evidence="6 7" key="1">
    <citation type="journal article" date="2019" name="Biochem. Eng. J.">
        <title>Metabolic engineering of the marine bacteria Neptunomonas concharum for the production of acetoin and meso-2,3-butanediol from acetate.</title>
        <authorList>
            <person name="Li W."/>
            <person name="Pu N."/>
            <person name="Liu C.-X."/>
            <person name="Yuan Q.-P."/>
            <person name="Li Z.-J."/>
        </authorList>
    </citation>
    <scope>NUCLEOTIDE SEQUENCE [LARGE SCALE GENOMIC DNA]</scope>
    <source>
        <strain evidence="6 7">JCM17730</strain>
    </source>
</reference>